<sequence>MINRSDLQLVESEIISMGDEYLDTLARETRLDVTALRDIHLGNEFVTSLSYSGIQRIQAYFVDNPPFDTVTGEVIDDIEQLRLYHRYDSLEDDLQTVISQHNFYNGDEINAFSPIWIERDPRMKPGEGYRAITRFFLPAVGGVPHGEVTLQPSLVGDVLEEMRVMND</sequence>
<evidence type="ECO:0000313" key="1">
    <source>
        <dbReference type="EMBL" id="MBU3829650.1"/>
    </source>
</evidence>
<organism evidence="1 2">
    <name type="scientific">Candidatus Limosilactobacillus merdavium</name>
    <dbReference type="NCBI Taxonomy" id="2838651"/>
    <lineage>
        <taxon>Bacteria</taxon>
        <taxon>Bacillati</taxon>
        <taxon>Bacillota</taxon>
        <taxon>Bacilli</taxon>
        <taxon>Lactobacillales</taxon>
        <taxon>Lactobacillaceae</taxon>
        <taxon>Limosilactobacillus</taxon>
    </lineage>
</organism>
<gene>
    <name evidence="1" type="ORF">H9843_01930</name>
</gene>
<proteinExistence type="predicted"/>
<dbReference type="Proteomes" id="UP000824180">
    <property type="component" value="Unassembled WGS sequence"/>
</dbReference>
<dbReference type="AlphaFoldDB" id="A0A9E2KU81"/>
<reference evidence="1" key="2">
    <citation type="submission" date="2021-04" db="EMBL/GenBank/DDBJ databases">
        <authorList>
            <person name="Gilroy R."/>
        </authorList>
    </citation>
    <scope>NUCLEOTIDE SEQUENCE</scope>
    <source>
        <strain evidence="1">876</strain>
    </source>
</reference>
<accession>A0A9E2KU81</accession>
<comment type="caution">
    <text evidence="1">The sequence shown here is derived from an EMBL/GenBank/DDBJ whole genome shotgun (WGS) entry which is preliminary data.</text>
</comment>
<name>A0A9E2KU81_9LACO</name>
<protein>
    <submittedName>
        <fullName evidence="1">Uncharacterized protein</fullName>
    </submittedName>
</protein>
<evidence type="ECO:0000313" key="2">
    <source>
        <dbReference type="Proteomes" id="UP000824180"/>
    </source>
</evidence>
<dbReference type="EMBL" id="JAHLFK010000013">
    <property type="protein sequence ID" value="MBU3829650.1"/>
    <property type="molecule type" value="Genomic_DNA"/>
</dbReference>
<reference evidence="1" key="1">
    <citation type="journal article" date="2021" name="PeerJ">
        <title>Extensive microbial diversity within the chicken gut microbiome revealed by metagenomics and culture.</title>
        <authorList>
            <person name="Gilroy R."/>
            <person name="Ravi A."/>
            <person name="Getino M."/>
            <person name="Pursley I."/>
            <person name="Horton D.L."/>
            <person name="Alikhan N.F."/>
            <person name="Baker D."/>
            <person name="Gharbi K."/>
            <person name="Hall N."/>
            <person name="Watson M."/>
            <person name="Adriaenssens E.M."/>
            <person name="Foster-Nyarko E."/>
            <person name="Jarju S."/>
            <person name="Secka A."/>
            <person name="Antonio M."/>
            <person name="Oren A."/>
            <person name="Chaudhuri R.R."/>
            <person name="La Ragione R."/>
            <person name="Hildebrand F."/>
            <person name="Pallen M.J."/>
        </authorList>
    </citation>
    <scope>NUCLEOTIDE SEQUENCE</scope>
    <source>
        <strain evidence="1">876</strain>
    </source>
</reference>